<organism evidence="2 3">
    <name type="scientific">Tanacetum coccineum</name>
    <dbReference type="NCBI Taxonomy" id="301880"/>
    <lineage>
        <taxon>Eukaryota</taxon>
        <taxon>Viridiplantae</taxon>
        <taxon>Streptophyta</taxon>
        <taxon>Embryophyta</taxon>
        <taxon>Tracheophyta</taxon>
        <taxon>Spermatophyta</taxon>
        <taxon>Magnoliopsida</taxon>
        <taxon>eudicotyledons</taxon>
        <taxon>Gunneridae</taxon>
        <taxon>Pentapetalae</taxon>
        <taxon>asterids</taxon>
        <taxon>campanulids</taxon>
        <taxon>Asterales</taxon>
        <taxon>Asteraceae</taxon>
        <taxon>Asteroideae</taxon>
        <taxon>Anthemideae</taxon>
        <taxon>Anthemidinae</taxon>
        <taxon>Tanacetum</taxon>
    </lineage>
</organism>
<feature type="compositionally biased region" description="Basic and acidic residues" evidence="1">
    <location>
        <begin position="7"/>
        <end position="16"/>
    </location>
</feature>
<sequence>MNHRSKGHQDQEKEDNVNSTNTVNAASINEVNAVGAKTSIELPDDPNMPKLEDIIYSDDDEDVGVEADMNNLDAFIPVSPIPTTRIHKDHPVEQIIDLRWQMPMPTMRARRFLKNTGRKLTVNGNETIRFDKSKVECYNNHTRGHFARECRAPRNQENRNRENTRRVVHLEEFVNELIVSEPTVKKLVVETREAKASEAKPKAVRNNNGAPIIEDWVSDSKEENVSQTKIEKKTAKPSFVKINFVKTKRNTNKNYMKTAKQVEHNIQNTHIPKGNQRNWNNMMSQRLGSNFEMFNKACYVCRSFDHL</sequence>
<feature type="region of interest" description="Disordered" evidence="1">
    <location>
        <begin position="1"/>
        <end position="28"/>
    </location>
</feature>
<dbReference type="EMBL" id="BQNB010021828">
    <property type="protein sequence ID" value="GJU10459.1"/>
    <property type="molecule type" value="Genomic_DNA"/>
</dbReference>
<keyword evidence="3" id="KW-1185">Reference proteome</keyword>
<name>A0ABQ5JDS5_9ASTR</name>
<feature type="compositionally biased region" description="Polar residues" evidence="1">
    <location>
        <begin position="17"/>
        <end position="28"/>
    </location>
</feature>
<dbReference type="SUPFAM" id="SSF57756">
    <property type="entry name" value="Retrovirus zinc finger-like domains"/>
    <property type="match status" value="1"/>
</dbReference>
<dbReference type="Proteomes" id="UP001151760">
    <property type="component" value="Unassembled WGS sequence"/>
</dbReference>
<reference evidence="2" key="1">
    <citation type="journal article" date="2022" name="Int. J. Mol. Sci.">
        <title>Draft Genome of Tanacetum Coccineum: Genomic Comparison of Closely Related Tanacetum-Family Plants.</title>
        <authorList>
            <person name="Yamashiro T."/>
            <person name="Shiraishi A."/>
            <person name="Nakayama K."/>
            <person name="Satake H."/>
        </authorList>
    </citation>
    <scope>NUCLEOTIDE SEQUENCE</scope>
</reference>
<gene>
    <name evidence="2" type="ORF">Tco_1132855</name>
</gene>
<evidence type="ECO:0000313" key="3">
    <source>
        <dbReference type="Proteomes" id="UP001151760"/>
    </source>
</evidence>
<evidence type="ECO:0000313" key="2">
    <source>
        <dbReference type="EMBL" id="GJU10459.1"/>
    </source>
</evidence>
<reference evidence="2" key="2">
    <citation type="submission" date="2022-01" db="EMBL/GenBank/DDBJ databases">
        <authorList>
            <person name="Yamashiro T."/>
            <person name="Shiraishi A."/>
            <person name="Satake H."/>
            <person name="Nakayama K."/>
        </authorList>
    </citation>
    <scope>NUCLEOTIDE SEQUENCE</scope>
</reference>
<protein>
    <submittedName>
        <fullName evidence="2">Ribonuclease H-like domain-containing protein</fullName>
    </submittedName>
</protein>
<accession>A0ABQ5JDS5</accession>
<dbReference type="InterPro" id="IPR036875">
    <property type="entry name" value="Znf_CCHC_sf"/>
</dbReference>
<proteinExistence type="predicted"/>
<comment type="caution">
    <text evidence="2">The sequence shown here is derived from an EMBL/GenBank/DDBJ whole genome shotgun (WGS) entry which is preliminary data.</text>
</comment>
<evidence type="ECO:0000256" key="1">
    <source>
        <dbReference type="SAM" id="MobiDB-lite"/>
    </source>
</evidence>